<evidence type="ECO:0000313" key="7">
    <source>
        <dbReference type="Proteomes" id="UP000034539"/>
    </source>
</evidence>
<dbReference type="InterPro" id="IPR039424">
    <property type="entry name" value="SBP_5"/>
</dbReference>
<dbReference type="InterPro" id="IPR030678">
    <property type="entry name" value="Peptide/Ni-bd"/>
</dbReference>
<feature type="domain" description="Solute-binding protein family 5" evidence="5">
    <location>
        <begin position="89"/>
        <end position="134"/>
    </location>
</feature>
<keyword evidence="3" id="KW-0732">Signal</keyword>
<keyword evidence="2" id="KW-0813">Transport</keyword>
<keyword evidence="4" id="KW-0472">Membrane</keyword>
<evidence type="ECO:0000256" key="1">
    <source>
        <dbReference type="ARBA" id="ARBA00005695"/>
    </source>
</evidence>
<comment type="caution">
    <text evidence="6">The sequence shown here is derived from an EMBL/GenBank/DDBJ whole genome shotgun (WGS) entry which is preliminary data.</text>
</comment>
<dbReference type="InterPro" id="IPR000914">
    <property type="entry name" value="SBP_5_dom"/>
</dbReference>
<dbReference type="EMBL" id="LBXN01000052">
    <property type="protein sequence ID" value="KKR32088.1"/>
    <property type="molecule type" value="Genomic_DNA"/>
</dbReference>
<dbReference type="GO" id="GO:0042597">
    <property type="term" value="C:periplasmic space"/>
    <property type="evidence" value="ECO:0007669"/>
    <property type="project" value="UniProtKB-ARBA"/>
</dbReference>
<dbReference type="GO" id="GO:1904680">
    <property type="term" value="F:peptide transmembrane transporter activity"/>
    <property type="evidence" value="ECO:0007669"/>
    <property type="project" value="TreeGrafter"/>
</dbReference>
<keyword evidence="4" id="KW-1133">Transmembrane helix</keyword>
<evidence type="ECO:0000256" key="3">
    <source>
        <dbReference type="ARBA" id="ARBA00022729"/>
    </source>
</evidence>
<dbReference type="AlphaFoldDB" id="A0A0G0PW24"/>
<feature type="transmembrane region" description="Helical" evidence="4">
    <location>
        <begin position="25"/>
        <end position="47"/>
    </location>
</feature>
<protein>
    <submittedName>
        <fullName evidence="6">Extracellular solute-binding protein family 5</fullName>
    </submittedName>
</protein>
<dbReference type="PANTHER" id="PTHR30290:SF9">
    <property type="entry name" value="OLIGOPEPTIDE-BINDING PROTEIN APPA"/>
    <property type="match status" value="1"/>
</dbReference>
<evidence type="ECO:0000256" key="4">
    <source>
        <dbReference type="SAM" id="Phobius"/>
    </source>
</evidence>
<evidence type="ECO:0000256" key="2">
    <source>
        <dbReference type="ARBA" id="ARBA00022448"/>
    </source>
</evidence>
<dbReference type="PANTHER" id="PTHR30290">
    <property type="entry name" value="PERIPLASMIC BINDING COMPONENT OF ABC TRANSPORTER"/>
    <property type="match status" value="1"/>
</dbReference>
<accession>A0A0G0PW24</accession>
<dbReference type="Gene3D" id="3.40.190.10">
    <property type="entry name" value="Periplasmic binding protein-like II"/>
    <property type="match status" value="1"/>
</dbReference>
<evidence type="ECO:0000259" key="5">
    <source>
        <dbReference type="Pfam" id="PF00496"/>
    </source>
</evidence>
<sequence length="447" mass="52213">MSLIIKKLRFIYLFLQVLFQRHFRYIIFGFLIGFFVFFITNAISPIFSKLFLERKNTVGIVGTYNFSNLPIPIERFISLGLTDVSDDDEPIAALAEKWETTNDGKTYIFHLKNDIFWHDGMRFTAYDVNYRLKDAKLIPVDNNTLKIEMKEPFAPLPVLFSKPILKKTFIGVGPYKVRSFKFKGDHLTQLILSSIMSGGDEINYKFYPSYEEAKLAFKLGEVNSLEDWPTYDDFTAWKARVEEKTLYNRLFAVFFNTKDSFLKQKEVRQALNFAIPNFPDFEETFTPISPLSWAYYNKVRLYKYDPDNAEKILKKVGASTSSAELKLTTFPLDMKVAEKIANSWKKVGVNVTIRVVNSTPSDYQAILLSQDLSPDPDQYFLWQATQDSTNLSRYSNQKIDMLLETGRRTIDKDKRTKIYADFQRYLVDDAPVAFLYYPKVYRITRRY</sequence>
<proteinExistence type="inferred from homology"/>
<dbReference type="Pfam" id="PF00496">
    <property type="entry name" value="SBP_bac_5"/>
    <property type="match status" value="2"/>
</dbReference>
<organism evidence="6 7">
    <name type="scientific">Candidatus Gottesmanbacteria bacterium GW2011_GWC2_39_8</name>
    <dbReference type="NCBI Taxonomy" id="1618450"/>
    <lineage>
        <taxon>Bacteria</taxon>
        <taxon>Candidatus Gottesmaniibacteriota</taxon>
    </lineage>
</organism>
<gene>
    <name evidence="6" type="ORF">UT63_C0052G0002</name>
</gene>
<reference evidence="6 7" key="1">
    <citation type="journal article" date="2015" name="Nature">
        <title>rRNA introns, odd ribosomes, and small enigmatic genomes across a large radiation of phyla.</title>
        <authorList>
            <person name="Brown C.T."/>
            <person name="Hug L.A."/>
            <person name="Thomas B.C."/>
            <person name="Sharon I."/>
            <person name="Castelle C.J."/>
            <person name="Singh A."/>
            <person name="Wilkins M.J."/>
            <person name="Williams K.H."/>
            <person name="Banfield J.F."/>
        </authorList>
    </citation>
    <scope>NUCLEOTIDE SEQUENCE [LARGE SCALE GENOMIC DNA]</scope>
</reference>
<dbReference type="GO" id="GO:0015833">
    <property type="term" value="P:peptide transport"/>
    <property type="evidence" value="ECO:0007669"/>
    <property type="project" value="TreeGrafter"/>
</dbReference>
<dbReference type="Proteomes" id="UP000034539">
    <property type="component" value="Unassembled WGS sequence"/>
</dbReference>
<feature type="domain" description="Solute-binding protein family 5" evidence="5">
    <location>
        <begin position="136"/>
        <end position="387"/>
    </location>
</feature>
<evidence type="ECO:0000313" key="6">
    <source>
        <dbReference type="EMBL" id="KKR32088.1"/>
    </source>
</evidence>
<dbReference type="SUPFAM" id="SSF53850">
    <property type="entry name" value="Periplasmic binding protein-like II"/>
    <property type="match status" value="1"/>
</dbReference>
<name>A0A0G0PW24_9BACT</name>
<dbReference type="PIRSF" id="PIRSF002741">
    <property type="entry name" value="MppA"/>
    <property type="match status" value="1"/>
</dbReference>
<dbReference type="Gene3D" id="3.90.76.10">
    <property type="entry name" value="Dipeptide-binding Protein, Domain 1"/>
    <property type="match status" value="1"/>
</dbReference>
<comment type="similarity">
    <text evidence="1">Belongs to the bacterial solute-binding protein 5 family.</text>
</comment>
<dbReference type="Gene3D" id="3.10.105.10">
    <property type="entry name" value="Dipeptide-binding Protein, Domain 3"/>
    <property type="match status" value="1"/>
</dbReference>
<keyword evidence="4" id="KW-0812">Transmembrane</keyword>
<dbReference type="GO" id="GO:0043190">
    <property type="term" value="C:ATP-binding cassette (ABC) transporter complex"/>
    <property type="evidence" value="ECO:0007669"/>
    <property type="project" value="InterPro"/>
</dbReference>